<protein>
    <submittedName>
        <fullName evidence="2">Uncharacterized protein</fullName>
    </submittedName>
</protein>
<dbReference type="Proteomes" id="UP000095042">
    <property type="component" value="Unassembled WGS sequence"/>
</dbReference>
<dbReference type="AlphaFoldDB" id="A0A1E3VWX3"/>
<evidence type="ECO:0000256" key="1">
    <source>
        <dbReference type="SAM" id="Phobius"/>
    </source>
</evidence>
<evidence type="ECO:0000313" key="3">
    <source>
        <dbReference type="Proteomes" id="UP000095042"/>
    </source>
</evidence>
<reference evidence="2 3" key="1">
    <citation type="journal article" date="2016" name="Environ. Microbiol.">
        <title>New Methyloceanibacter diversity from North Sea sediments includes methanotroph containing solely the soluble methane monooxygenase.</title>
        <authorList>
            <person name="Vekeman B."/>
            <person name="Kerckhof F.M."/>
            <person name="Cremers G."/>
            <person name="de Vos P."/>
            <person name="Vandamme P."/>
            <person name="Boon N."/>
            <person name="Op den Camp H.J."/>
            <person name="Heylen K."/>
        </authorList>
    </citation>
    <scope>NUCLEOTIDE SEQUENCE [LARGE SCALE GENOMIC DNA]</scope>
    <source>
        <strain evidence="2 3">R-67177</strain>
    </source>
</reference>
<accession>A0A1E3VWX3</accession>
<gene>
    <name evidence="2" type="ORF">AUC71_03965</name>
</gene>
<dbReference type="EMBL" id="LPWD01000450">
    <property type="protein sequence ID" value="ODR97761.1"/>
    <property type="molecule type" value="Genomic_DNA"/>
</dbReference>
<keyword evidence="1" id="KW-0812">Transmembrane</keyword>
<keyword evidence="1" id="KW-0472">Membrane</keyword>
<proteinExistence type="predicted"/>
<name>A0A1E3VWX3_9HYPH</name>
<feature type="transmembrane region" description="Helical" evidence="1">
    <location>
        <begin position="12"/>
        <end position="31"/>
    </location>
</feature>
<keyword evidence="3" id="KW-1185">Reference proteome</keyword>
<comment type="caution">
    <text evidence="2">The sequence shown here is derived from an EMBL/GenBank/DDBJ whole genome shotgun (WGS) entry which is preliminary data.</text>
</comment>
<evidence type="ECO:0000313" key="2">
    <source>
        <dbReference type="EMBL" id="ODR97761.1"/>
    </source>
</evidence>
<organism evidence="2 3">
    <name type="scientific">Methyloceanibacter marginalis</name>
    <dbReference type="NCBI Taxonomy" id="1774971"/>
    <lineage>
        <taxon>Bacteria</taxon>
        <taxon>Pseudomonadati</taxon>
        <taxon>Pseudomonadota</taxon>
        <taxon>Alphaproteobacteria</taxon>
        <taxon>Hyphomicrobiales</taxon>
        <taxon>Hyphomicrobiaceae</taxon>
        <taxon>Methyloceanibacter</taxon>
    </lineage>
</organism>
<keyword evidence="1" id="KW-1133">Transmembrane helix</keyword>
<sequence length="152" mass="16315">MEDLAMPLWSRVAAGIAIAVTLLGFAGFKAYSERLGPIIQAYGITYYNGQGPKAVAPSCKPESDIRSAIARVHAKFDHLGGAPLRAFEERAARLKGLPPLGIDTLYVITEDDELRDGQTVLFIGLTSDCVSTVFSFPARLYRELAAVPGDAS</sequence>